<reference evidence="1 2" key="1">
    <citation type="journal article" date="2018" name="Genome Biol. Evol.">
        <title>Multiple Roots of Fruiting Body Formation in Amoebozoa.</title>
        <authorList>
            <person name="Hillmann F."/>
            <person name="Forbes G."/>
            <person name="Novohradska S."/>
            <person name="Ferling I."/>
            <person name="Riege K."/>
            <person name="Groth M."/>
            <person name="Westermann M."/>
            <person name="Marz M."/>
            <person name="Spaller T."/>
            <person name="Winckler T."/>
            <person name="Schaap P."/>
            <person name="Glockner G."/>
        </authorList>
    </citation>
    <scope>NUCLEOTIDE SEQUENCE [LARGE SCALE GENOMIC DNA]</scope>
    <source>
        <strain evidence="1 2">Jena</strain>
    </source>
</reference>
<comment type="caution">
    <text evidence="1">The sequence shown here is derived from an EMBL/GenBank/DDBJ whole genome shotgun (WGS) entry which is preliminary data.</text>
</comment>
<proteinExistence type="predicted"/>
<gene>
    <name evidence="1" type="ORF">PROFUN_07403</name>
</gene>
<dbReference type="InParanoid" id="A0A2P6MTI0"/>
<name>A0A2P6MTI0_9EUKA</name>
<accession>A0A2P6MTI0</accession>
<keyword evidence="2" id="KW-1185">Reference proteome</keyword>
<evidence type="ECO:0000313" key="2">
    <source>
        <dbReference type="Proteomes" id="UP000241769"/>
    </source>
</evidence>
<evidence type="ECO:0000313" key="1">
    <source>
        <dbReference type="EMBL" id="PRP75010.1"/>
    </source>
</evidence>
<organism evidence="1 2">
    <name type="scientific">Planoprotostelium fungivorum</name>
    <dbReference type="NCBI Taxonomy" id="1890364"/>
    <lineage>
        <taxon>Eukaryota</taxon>
        <taxon>Amoebozoa</taxon>
        <taxon>Evosea</taxon>
        <taxon>Variosea</taxon>
        <taxon>Cavosteliida</taxon>
        <taxon>Cavosteliaceae</taxon>
        <taxon>Planoprotostelium</taxon>
    </lineage>
</organism>
<dbReference type="Proteomes" id="UP000241769">
    <property type="component" value="Unassembled WGS sequence"/>
</dbReference>
<sequence length="163" mass="18801">MPETNNADRFTPSVSGRIPKFYKVSMKSYSHNPDNTTDMDNPDYSKLILSLSLPLPVEVWALSHSTGTQGYGYWNYLEWEGPGIMGVSSYLFAFNVYVVKAIVTYQYQAKHPEFIPLHEQEHLFNLFRQEMRVYNQILYNASLKKIGTTERTARGGLILFTFL</sequence>
<protein>
    <submittedName>
        <fullName evidence="1">Uncharacterized protein</fullName>
    </submittedName>
</protein>
<dbReference type="EMBL" id="MDYQ01000421">
    <property type="protein sequence ID" value="PRP75010.1"/>
    <property type="molecule type" value="Genomic_DNA"/>
</dbReference>
<dbReference type="AlphaFoldDB" id="A0A2P6MTI0"/>